<dbReference type="STRING" id="413882.AAW51_4734"/>
<feature type="compositionally biased region" description="Polar residues" evidence="4">
    <location>
        <begin position="1"/>
        <end position="11"/>
    </location>
</feature>
<dbReference type="PRINTS" id="PR00081">
    <property type="entry name" value="GDHRDH"/>
</dbReference>
<reference evidence="5 6" key="1">
    <citation type="submission" date="2015-05" db="EMBL/GenBank/DDBJ databases">
        <authorList>
            <person name="Tang B."/>
            <person name="Yu Y."/>
        </authorList>
    </citation>
    <scope>NUCLEOTIDE SEQUENCE [LARGE SCALE GENOMIC DNA]</scope>
    <source>
        <strain evidence="5 6">DSM 7029</strain>
    </source>
</reference>
<evidence type="ECO:0000313" key="5">
    <source>
        <dbReference type="EMBL" id="AKJ31425.1"/>
    </source>
</evidence>
<evidence type="ECO:0000256" key="3">
    <source>
        <dbReference type="RuleBase" id="RU000363"/>
    </source>
</evidence>
<dbReference type="InterPro" id="IPR036291">
    <property type="entry name" value="NAD(P)-bd_dom_sf"/>
</dbReference>
<evidence type="ECO:0000256" key="1">
    <source>
        <dbReference type="ARBA" id="ARBA00006484"/>
    </source>
</evidence>
<dbReference type="SUPFAM" id="SSF51735">
    <property type="entry name" value="NAD(P)-binding Rossmann-fold domains"/>
    <property type="match status" value="1"/>
</dbReference>
<dbReference type="GO" id="GO:0016491">
    <property type="term" value="F:oxidoreductase activity"/>
    <property type="evidence" value="ECO:0007669"/>
    <property type="project" value="UniProtKB-KW"/>
</dbReference>
<dbReference type="OrthoDB" id="9794387at2"/>
<sequence>MQTGYKTSTRSAEAGRGPRVAITGGTSGLGLALVHELRRRGAQVAFVARQAARVTALEHALPGSHGIAGDVADKASIHRIALQILGRLGGVDVLVNNASSLGPTPLVPLADTECEALERALATNVVGPFRLTKALLGALSASAREGRGAVVLNVSSDAALSAYPGWGAYGASKAALHQLTRVWNEELAHGAGVRLLSLDPGDMDTPLHALAVPDADPASLKPPSVAACEMADAIWAALPVAAAAGLAREGAA</sequence>
<dbReference type="PRINTS" id="PR00080">
    <property type="entry name" value="SDRFAMILY"/>
</dbReference>
<organism evidence="5 6">
    <name type="scientific">Caldimonas brevitalea</name>
    <dbReference type="NCBI Taxonomy" id="413882"/>
    <lineage>
        <taxon>Bacteria</taxon>
        <taxon>Pseudomonadati</taxon>
        <taxon>Pseudomonadota</taxon>
        <taxon>Betaproteobacteria</taxon>
        <taxon>Burkholderiales</taxon>
        <taxon>Sphaerotilaceae</taxon>
        <taxon>Caldimonas</taxon>
    </lineage>
</organism>
<proteinExistence type="inferred from homology"/>
<dbReference type="KEGG" id="pbh:AAW51_4734"/>
<dbReference type="AlphaFoldDB" id="A0A0G3BY07"/>
<dbReference type="EMBL" id="CP011371">
    <property type="protein sequence ID" value="AKJ31425.1"/>
    <property type="molecule type" value="Genomic_DNA"/>
</dbReference>
<dbReference type="PATRIC" id="fig|413882.6.peg.4942"/>
<dbReference type="GO" id="GO:0016020">
    <property type="term" value="C:membrane"/>
    <property type="evidence" value="ECO:0007669"/>
    <property type="project" value="TreeGrafter"/>
</dbReference>
<dbReference type="PANTHER" id="PTHR44196:SF1">
    <property type="entry name" value="DEHYDROGENASE_REDUCTASE SDR FAMILY MEMBER 7B"/>
    <property type="match status" value="1"/>
</dbReference>
<gene>
    <name evidence="5" type="ORF">AAW51_4734</name>
</gene>
<dbReference type="Pfam" id="PF00106">
    <property type="entry name" value="adh_short"/>
    <property type="match status" value="1"/>
</dbReference>
<evidence type="ECO:0000256" key="2">
    <source>
        <dbReference type="ARBA" id="ARBA00023002"/>
    </source>
</evidence>
<dbReference type="Proteomes" id="UP000035352">
    <property type="component" value="Chromosome"/>
</dbReference>
<dbReference type="RefSeq" id="WP_047196569.1">
    <property type="nucleotide sequence ID" value="NZ_CP011371.1"/>
</dbReference>
<accession>A0A0G3BY07</accession>
<name>A0A0G3BY07_9BURK</name>
<keyword evidence="2" id="KW-0560">Oxidoreductase</keyword>
<comment type="similarity">
    <text evidence="1 3">Belongs to the short-chain dehydrogenases/reductases (SDR) family.</text>
</comment>
<protein>
    <submittedName>
        <fullName evidence="5">Short-chain dehydrogenase</fullName>
    </submittedName>
</protein>
<keyword evidence="6" id="KW-1185">Reference proteome</keyword>
<dbReference type="PANTHER" id="PTHR44196">
    <property type="entry name" value="DEHYDROGENASE/REDUCTASE SDR FAMILY MEMBER 7B"/>
    <property type="match status" value="1"/>
</dbReference>
<evidence type="ECO:0000256" key="4">
    <source>
        <dbReference type="SAM" id="MobiDB-lite"/>
    </source>
</evidence>
<feature type="region of interest" description="Disordered" evidence="4">
    <location>
        <begin position="1"/>
        <end position="20"/>
    </location>
</feature>
<dbReference type="Gene3D" id="3.40.50.720">
    <property type="entry name" value="NAD(P)-binding Rossmann-like Domain"/>
    <property type="match status" value="1"/>
</dbReference>
<dbReference type="InterPro" id="IPR002347">
    <property type="entry name" value="SDR_fam"/>
</dbReference>
<evidence type="ECO:0000313" key="6">
    <source>
        <dbReference type="Proteomes" id="UP000035352"/>
    </source>
</evidence>
<dbReference type="CDD" id="cd05233">
    <property type="entry name" value="SDR_c"/>
    <property type="match status" value="1"/>
</dbReference>